<dbReference type="Pfam" id="PF04773">
    <property type="entry name" value="FecR"/>
    <property type="match status" value="1"/>
</dbReference>
<evidence type="ECO:0008006" key="7">
    <source>
        <dbReference type="Google" id="ProtNLM"/>
    </source>
</evidence>
<dbReference type="Pfam" id="PF16220">
    <property type="entry name" value="DUF4880"/>
    <property type="match status" value="1"/>
</dbReference>
<evidence type="ECO:0000313" key="6">
    <source>
        <dbReference type="Proteomes" id="UP001157733"/>
    </source>
</evidence>
<gene>
    <name evidence="5" type="ORF">NSPWAT_1962</name>
</gene>
<dbReference type="Proteomes" id="UP001157733">
    <property type="component" value="Chromosome"/>
</dbReference>
<dbReference type="Gene3D" id="3.55.50.30">
    <property type="match status" value="1"/>
</dbReference>
<evidence type="ECO:0000313" key="5">
    <source>
        <dbReference type="EMBL" id="CAI2718818.1"/>
    </source>
</evidence>
<proteinExistence type="predicted"/>
<evidence type="ECO:0000259" key="3">
    <source>
        <dbReference type="Pfam" id="PF04773"/>
    </source>
</evidence>
<dbReference type="EMBL" id="OX336137">
    <property type="protein sequence ID" value="CAI2718818.1"/>
    <property type="molecule type" value="Genomic_DNA"/>
</dbReference>
<feature type="transmembrane region" description="Helical" evidence="2">
    <location>
        <begin position="106"/>
        <end position="124"/>
    </location>
</feature>
<dbReference type="PANTHER" id="PTHR30273:SF2">
    <property type="entry name" value="PROTEIN FECR"/>
    <property type="match status" value="1"/>
</dbReference>
<reference evidence="5 6" key="1">
    <citation type="submission" date="2022-09" db="EMBL/GenBank/DDBJ databases">
        <authorList>
            <person name="Kop L."/>
        </authorList>
    </citation>
    <scope>NUCLEOTIDE SEQUENCE [LARGE SCALE GENOMIC DNA]</scope>
    <source>
        <strain evidence="5 6">347</strain>
    </source>
</reference>
<evidence type="ECO:0000256" key="2">
    <source>
        <dbReference type="SAM" id="Phobius"/>
    </source>
</evidence>
<sequence>MKEPKTRQEIESRAAWWIVRMRSPDFSPNEREELMAWRRHPDHEKAFRLALDTWGQLGKAAQAPRRKTTATRQPNLHATLQTPPARSPAVNGWAHAGSRSGKKAGWLGYAAAAALLLVAMWPGLQAANPFPMDRADHRTSYGEIRAVTLPDGSRVRLNTRTVIALRFSDSERRVELLEGEADFTVVAEPDRKRPFIVEAGQGQARALGTRFVVRRVGESLQFTALHHSIEVTTPSVDAKEPERVVLHPGEVVHVDPMAHLSPVEKPSQREIVPWERGRLVFDRVPFSQVIDEINRYRVERIVITNDDLAKRRVSAVFHLDDLDHVIDMAAEELQATVVPVPPYYTLLY</sequence>
<evidence type="ECO:0000259" key="4">
    <source>
        <dbReference type="Pfam" id="PF16220"/>
    </source>
</evidence>
<dbReference type="InterPro" id="IPR012373">
    <property type="entry name" value="Ferrdict_sens_TM"/>
</dbReference>
<dbReference type="RefSeq" id="WP_282011693.1">
    <property type="nucleotide sequence ID" value="NZ_OX336137.1"/>
</dbReference>
<organism evidence="5 6">
    <name type="scientific">Nitrospina watsonii</name>
    <dbReference type="NCBI Taxonomy" id="1323948"/>
    <lineage>
        <taxon>Bacteria</taxon>
        <taxon>Pseudomonadati</taxon>
        <taxon>Nitrospinota/Tectimicrobiota group</taxon>
        <taxon>Nitrospinota</taxon>
        <taxon>Nitrospinia</taxon>
        <taxon>Nitrospinales</taxon>
        <taxon>Nitrospinaceae</taxon>
        <taxon>Nitrospina</taxon>
    </lineage>
</organism>
<dbReference type="InterPro" id="IPR032623">
    <property type="entry name" value="FecR_N"/>
</dbReference>
<dbReference type="PANTHER" id="PTHR30273">
    <property type="entry name" value="PERIPLASMIC SIGNAL SENSOR AND SIGMA FACTOR ACTIVATOR FECR-RELATED"/>
    <property type="match status" value="1"/>
</dbReference>
<keyword evidence="2" id="KW-0812">Transmembrane</keyword>
<feature type="domain" description="FecR N-terminal" evidence="4">
    <location>
        <begin position="14"/>
        <end position="50"/>
    </location>
</feature>
<evidence type="ECO:0000256" key="1">
    <source>
        <dbReference type="SAM" id="MobiDB-lite"/>
    </source>
</evidence>
<dbReference type="InterPro" id="IPR006860">
    <property type="entry name" value="FecR"/>
</dbReference>
<name>A0ABM9HF71_9BACT</name>
<feature type="compositionally biased region" description="Polar residues" evidence="1">
    <location>
        <begin position="70"/>
        <end position="84"/>
    </location>
</feature>
<keyword evidence="6" id="KW-1185">Reference proteome</keyword>
<dbReference type="Gene3D" id="2.60.120.1440">
    <property type="match status" value="1"/>
</dbReference>
<feature type="region of interest" description="Disordered" evidence="1">
    <location>
        <begin position="58"/>
        <end position="96"/>
    </location>
</feature>
<dbReference type="PIRSF" id="PIRSF018266">
    <property type="entry name" value="FecR"/>
    <property type="match status" value="1"/>
</dbReference>
<feature type="domain" description="FecR protein" evidence="3">
    <location>
        <begin position="136"/>
        <end position="225"/>
    </location>
</feature>
<keyword evidence="2" id="KW-0472">Membrane</keyword>
<keyword evidence="2" id="KW-1133">Transmembrane helix</keyword>
<protein>
    <recommendedName>
        <fullName evidence="7">DUF4880 domain-containing protein</fullName>
    </recommendedName>
</protein>
<accession>A0ABM9HF71</accession>